<dbReference type="RefSeq" id="WP_075072294.1">
    <property type="nucleotide sequence ID" value="NZ_DF967972.1"/>
</dbReference>
<dbReference type="EMBL" id="DF967972">
    <property type="protein sequence ID" value="GAP12911.1"/>
    <property type="molecule type" value="Genomic_DNA"/>
</dbReference>
<keyword evidence="2" id="KW-1185">Reference proteome</keyword>
<dbReference type="OrthoDB" id="152983at2"/>
<reference evidence="1" key="1">
    <citation type="submission" date="2015-07" db="EMBL/GenBank/DDBJ databases">
        <title>Draft Genome Sequences of Anaerolinea thermolimosa IMO-1, Bellilinea caldifistulae GOMI-1, Leptolinea tardivitalis YMTK-2, Levilinea saccharolytica KIBI-1,Longilinea arvoryzae KOME-1, Previously Described as Members of the Anaerolineaceae (Chloroflexi).</title>
        <authorList>
            <person name="Sekiguchi Y."/>
            <person name="Ohashi A."/>
            <person name="Matsuura N."/>
            <person name="Tourlousse M.D."/>
        </authorList>
    </citation>
    <scope>NUCLEOTIDE SEQUENCE [LARGE SCALE GENOMIC DNA]</scope>
    <source>
        <strain evidence="1">KOME-1</strain>
    </source>
</reference>
<dbReference type="PANTHER" id="PTHR35902:SF3">
    <property type="entry name" value="NPCBM-ASSOCIATED, NEW3 DOMAIN OF ALPHA-GALACTOSIDASE"/>
    <property type="match status" value="1"/>
</dbReference>
<dbReference type="Proteomes" id="UP000055060">
    <property type="component" value="Unassembled WGS sequence"/>
</dbReference>
<proteinExistence type="predicted"/>
<dbReference type="AlphaFoldDB" id="A0A0S7B6S8"/>
<evidence type="ECO:0008006" key="3">
    <source>
        <dbReference type="Google" id="ProtNLM"/>
    </source>
</evidence>
<sequence length="482" mass="51032">MNTSRRFSMILISTLVLTLLLGVTGIGQVNAQTATPGLGRALVYLYGYATDPGTLMQGTNFTLKMDVRNKGDSNALNVVFTFTSDTFLPLQTGGVKTLSDISKDGGKEGVNQPFMVNTVNKGAPATIAVAVSYSDETGASYSENFTITLYVSADATKQPIYGTPRPSATPTAIRRPQLVVNSYNTDIDPLQPGSIFQLELNVRNLGNADARAVTMVLGGGVVSSDTGTPQPGTQGSSSDLTTFAPLGSSNLVFLGDVTAAQEIKSNQKLIVNVSANPGAYTFKISFVYTDPGGVRYVDDQVITLLVYKLPQVEVSLYQDPGVFFAGQMGMLPLQVTNLGRSSAVLGNMKITAENADISNNSALVGILDAGGYFTLDASLMPYQAGPLELKISINYTDDFNQPRVIEQTLTVDVQEMPVVETPPGGMPEEIPAAPETFMGKLVRLFKGLFGLGSEQTEPVNTLPEETIPGGKEVIPVIPGGKG</sequence>
<gene>
    <name evidence="1" type="ORF">LARV_00651</name>
</gene>
<protein>
    <recommendedName>
        <fullName evidence="3">CARDB domain-containing protein</fullName>
    </recommendedName>
</protein>
<accession>A0A0S7B6S8</accession>
<evidence type="ECO:0000313" key="1">
    <source>
        <dbReference type="EMBL" id="GAP12911.1"/>
    </source>
</evidence>
<organism evidence="1">
    <name type="scientific">Longilinea arvoryzae</name>
    <dbReference type="NCBI Taxonomy" id="360412"/>
    <lineage>
        <taxon>Bacteria</taxon>
        <taxon>Bacillati</taxon>
        <taxon>Chloroflexota</taxon>
        <taxon>Anaerolineae</taxon>
        <taxon>Anaerolineales</taxon>
        <taxon>Anaerolineaceae</taxon>
        <taxon>Longilinea</taxon>
    </lineage>
</organism>
<name>A0A0S7B6S8_9CHLR</name>
<dbReference type="STRING" id="360412.LARV_00651"/>
<dbReference type="PANTHER" id="PTHR35902">
    <property type="entry name" value="S-LAYER DOMAIN-LIKE PROTEIN-RELATED"/>
    <property type="match status" value="1"/>
</dbReference>
<evidence type="ECO:0000313" key="2">
    <source>
        <dbReference type="Proteomes" id="UP000055060"/>
    </source>
</evidence>